<keyword evidence="3" id="KW-0732">Signal</keyword>
<proteinExistence type="predicted"/>
<dbReference type="InterPro" id="IPR037250">
    <property type="entry name" value="NEAT_dom_sf"/>
</dbReference>
<evidence type="ECO:0000256" key="3">
    <source>
        <dbReference type="SAM" id="SignalP"/>
    </source>
</evidence>
<feature type="compositionally biased region" description="Low complexity" evidence="1">
    <location>
        <begin position="192"/>
        <end position="205"/>
    </location>
</feature>
<evidence type="ECO:0000256" key="2">
    <source>
        <dbReference type="SAM" id="Phobius"/>
    </source>
</evidence>
<comment type="caution">
    <text evidence="5">The sequence shown here is derived from an EMBL/GenBank/DDBJ whole genome shotgun (WGS) entry which is preliminary data.</text>
</comment>
<dbReference type="Pfam" id="PF11545">
    <property type="entry name" value="HemeBinding_Shp"/>
    <property type="match status" value="1"/>
</dbReference>
<reference evidence="5 6" key="1">
    <citation type="journal article" date="2018" name="Int. J. Syst. Evol. Microbiol.">
        <title>Rubneribacter badeniensis gen. nov., sp. nov. and Enteroscipio rubneri gen. nov., sp. nov., new members of the Eggerthellaceae isolated from human faeces.</title>
        <authorList>
            <person name="Danylec N."/>
            <person name="Gobl A."/>
            <person name="Stoll D.A."/>
            <person name="Hetzer B."/>
            <person name="Kulling S.E."/>
            <person name="Huch M."/>
        </authorList>
    </citation>
    <scope>NUCLEOTIDE SEQUENCE [LARGE SCALE GENOMIC DNA]</scope>
    <source>
        <strain evidence="5 6">ResAG-85</strain>
    </source>
</reference>
<dbReference type="EMBL" id="PPEL01000152">
    <property type="protein sequence ID" value="PNV64180.1"/>
    <property type="molecule type" value="Genomic_DNA"/>
</dbReference>
<dbReference type="Gene3D" id="2.60.40.1850">
    <property type="match status" value="1"/>
</dbReference>
<keyword evidence="2" id="KW-0472">Membrane</keyword>
<dbReference type="InterPro" id="IPR020985">
    <property type="entry name" value="Cell_surface_Shp_haem-bd"/>
</dbReference>
<organism evidence="5 6">
    <name type="scientific">Rubneribacter badeniensis</name>
    <dbReference type="NCBI Taxonomy" id="2070688"/>
    <lineage>
        <taxon>Bacteria</taxon>
        <taxon>Bacillati</taxon>
        <taxon>Actinomycetota</taxon>
        <taxon>Coriobacteriia</taxon>
        <taxon>Eggerthellales</taxon>
        <taxon>Eggerthellaceae</taxon>
        <taxon>Rubneribacter</taxon>
    </lineage>
</organism>
<feature type="domain" description="Cell surface protein Shp haem-binding" evidence="4">
    <location>
        <begin position="37"/>
        <end position="183"/>
    </location>
</feature>
<evidence type="ECO:0000313" key="5">
    <source>
        <dbReference type="EMBL" id="PNV64180.1"/>
    </source>
</evidence>
<sequence>MTTRIHSAFAAACALVATLVLAASVAFPGVAFAAVSAVYTAPTTPTYENPATGVIEDSAGQSNVALGESMVSSIVYENALIERDTDGTLYASLRFKLADQISSIGFEVSADGSTYETVEGVQMQTGTDAATATVTADYRLPIPSETATIRCSMDVIPMGRAVIYFIQFGALQEGDADGTFVVSVTPGEGTEDTAPAATATDGVATEEPVQDADDLTNASKNEGVQEFDEEGREVTGDKQDQGSLDSGTILMIVGIAAAVVVVAGVVVYVAYLRPKRAQQASAAAAAALAC</sequence>
<dbReference type="GO" id="GO:0020037">
    <property type="term" value="F:heme binding"/>
    <property type="evidence" value="ECO:0007669"/>
    <property type="project" value="InterPro"/>
</dbReference>
<evidence type="ECO:0000313" key="6">
    <source>
        <dbReference type="Proteomes" id="UP000236488"/>
    </source>
</evidence>
<evidence type="ECO:0000256" key="1">
    <source>
        <dbReference type="SAM" id="MobiDB-lite"/>
    </source>
</evidence>
<keyword evidence="2" id="KW-0812">Transmembrane</keyword>
<accession>A0A2K2U1W9</accession>
<keyword evidence="2" id="KW-1133">Transmembrane helix</keyword>
<dbReference type="AlphaFoldDB" id="A0A2K2U1W9"/>
<feature type="signal peptide" evidence="3">
    <location>
        <begin position="1"/>
        <end position="33"/>
    </location>
</feature>
<feature type="transmembrane region" description="Helical" evidence="2">
    <location>
        <begin position="249"/>
        <end position="271"/>
    </location>
</feature>
<dbReference type="Proteomes" id="UP000236488">
    <property type="component" value="Unassembled WGS sequence"/>
</dbReference>
<evidence type="ECO:0000259" key="4">
    <source>
        <dbReference type="Pfam" id="PF11545"/>
    </source>
</evidence>
<gene>
    <name evidence="5" type="ORF">C2L80_13350</name>
</gene>
<feature type="chain" id="PRO_5014383527" description="Cell surface protein Shp haem-binding domain-containing protein" evidence="3">
    <location>
        <begin position="34"/>
        <end position="290"/>
    </location>
</feature>
<keyword evidence="6" id="KW-1185">Reference proteome</keyword>
<feature type="region of interest" description="Disordered" evidence="1">
    <location>
        <begin position="186"/>
        <end position="218"/>
    </location>
</feature>
<name>A0A2K2U1W9_9ACTN</name>
<dbReference type="RefSeq" id="WP_204600618.1">
    <property type="nucleotide sequence ID" value="NZ_PPEL01000152.1"/>
</dbReference>
<protein>
    <recommendedName>
        <fullName evidence="4">Cell surface protein Shp haem-binding domain-containing protein</fullName>
    </recommendedName>
</protein>
<feature type="non-terminal residue" evidence="5">
    <location>
        <position position="290"/>
    </location>
</feature>